<comment type="similarity">
    <text evidence="3">Belongs to the TRAFAC class myosin-kinesin ATPase superfamily. Myosin family.</text>
</comment>
<feature type="domain" description="Myosin motor" evidence="5">
    <location>
        <begin position="1"/>
        <end position="279"/>
    </location>
</feature>
<evidence type="ECO:0000256" key="1">
    <source>
        <dbReference type="ARBA" id="ARBA00022741"/>
    </source>
</evidence>
<dbReference type="GO" id="GO:0016459">
    <property type="term" value="C:myosin complex"/>
    <property type="evidence" value="ECO:0007669"/>
    <property type="project" value="UniProtKB-KW"/>
</dbReference>
<keyword evidence="3" id="KW-0518">Myosin</keyword>
<dbReference type="PROSITE" id="PS51456">
    <property type="entry name" value="MYOSIN_MOTOR"/>
    <property type="match status" value="1"/>
</dbReference>
<dbReference type="Pfam" id="PF00063">
    <property type="entry name" value="Myosin_head"/>
    <property type="match status" value="2"/>
</dbReference>
<evidence type="ECO:0000313" key="7">
    <source>
        <dbReference type="Proteomes" id="UP000693981"/>
    </source>
</evidence>
<protein>
    <submittedName>
        <fullName evidence="6">NLR, CARD domain-containing protein 3</fullName>
    </submittedName>
</protein>
<dbReference type="PANTHER" id="PTHR13140:SF706">
    <property type="entry name" value="DILUTE CLASS UNCONVENTIONAL MYOSIN, ISOFORM C"/>
    <property type="match status" value="1"/>
</dbReference>
<dbReference type="PANTHER" id="PTHR13140">
    <property type="entry name" value="MYOSIN"/>
    <property type="match status" value="1"/>
</dbReference>
<dbReference type="GO" id="GO:0005524">
    <property type="term" value="F:ATP binding"/>
    <property type="evidence" value="ECO:0007669"/>
    <property type="project" value="UniProtKB-KW"/>
</dbReference>
<dbReference type="GO" id="GO:0005737">
    <property type="term" value="C:cytoplasm"/>
    <property type="evidence" value="ECO:0007669"/>
    <property type="project" value="TreeGrafter"/>
</dbReference>
<evidence type="ECO:0000256" key="2">
    <source>
        <dbReference type="ARBA" id="ARBA00022840"/>
    </source>
</evidence>
<evidence type="ECO:0000256" key="4">
    <source>
        <dbReference type="SAM" id="MobiDB-lite"/>
    </source>
</evidence>
<accession>A0A8T1VF57</accession>
<comment type="caution">
    <text evidence="3">Lacks conserved residue(s) required for the propagation of feature annotation.</text>
</comment>
<dbReference type="EMBL" id="JAGDFL010000913">
    <property type="protein sequence ID" value="KAG7379872.1"/>
    <property type="molecule type" value="Genomic_DNA"/>
</dbReference>
<organism evidence="6 7">
    <name type="scientific">Phytophthora boehmeriae</name>
    <dbReference type="NCBI Taxonomy" id="109152"/>
    <lineage>
        <taxon>Eukaryota</taxon>
        <taxon>Sar</taxon>
        <taxon>Stramenopiles</taxon>
        <taxon>Oomycota</taxon>
        <taxon>Peronosporomycetes</taxon>
        <taxon>Peronosporales</taxon>
        <taxon>Peronosporaceae</taxon>
        <taxon>Phytophthora</taxon>
    </lineage>
</organism>
<proteinExistence type="inferred from homology"/>
<evidence type="ECO:0000313" key="6">
    <source>
        <dbReference type="EMBL" id="KAG7379872.1"/>
    </source>
</evidence>
<evidence type="ECO:0000256" key="3">
    <source>
        <dbReference type="PROSITE-ProRule" id="PRU00782"/>
    </source>
</evidence>
<keyword evidence="2" id="KW-0067">ATP-binding</keyword>
<gene>
    <name evidence="6" type="primary">NLRC3_8</name>
    <name evidence="6" type="ORF">PHYBOEH_011747</name>
</gene>
<feature type="region of interest" description="Disordered" evidence="4">
    <location>
        <begin position="208"/>
        <end position="231"/>
    </location>
</feature>
<dbReference type="GO" id="GO:0051015">
    <property type="term" value="F:actin filament binding"/>
    <property type="evidence" value="ECO:0007669"/>
    <property type="project" value="TreeGrafter"/>
</dbReference>
<keyword evidence="3" id="KW-0009">Actin-binding</keyword>
<dbReference type="GO" id="GO:0007015">
    <property type="term" value="P:actin filament organization"/>
    <property type="evidence" value="ECO:0007669"/>
    <property type="project" value="TreeGrafter"/>
</dbReference>
<feature type="region of interest" description="Actin-binding" evidence="3">
    <location>
        <begin position="237"/>
        <end position="259"/>
    </location>
</feature>
<evidence type="ECO:0000259" key="5">
    <source>
        <dbReference type="PROSITE" id="PS51456"/>
    </source>
</evidence>
<dbReference type="GO" id="GO:0000146">
    <property type="term" value="F:microfilament motor activity"/>
    <property type="evidence" value="ECO:0007669"/>
    <property type="project" value="TreeGrafter"/>
</dbReference>
<comment type="caution">
    <text evidence="6">The sequence shown here is derived from an EMBL/GenBank/DDBJ whole genome shotgun (WGS) entry which is preliminary data.</text>
</comment>
<dbReference type="InterPro" id="IPR001609">
    <property type="entry name" value="Myosin_head_motor_dom-like"/>
</dbReference>
<keyword evidence="3" id="KW-0505">Motor protein</keyword>
<dbReference type="Proteomes" id="UP000693981">
    <property type="component" value="Unassembled WGS sequence"/>
</dbReference>
<dbReference type="OrthoDB" id="6108017at2759"/>
<reference evidence="6" key="1">
    <citation type="submission" date="2021-02" db="EMBL/GenBank/DDBJ databases">
        <authorList>
            <person name="Palmer J.M."/>
        </authorList>
    </citation>
    <scope>NUCLEOTIDE SEQUENCE</scope>
    <source>
        <strain evidence="6">SCRP23</strain>
    </source>
</reference>
<name>A0A8T1VF57_9STRA</name>
<dbReference type="SMART" id="SM00242">
    <property type="entry name" value="MYSc"/>
    <property type="match status" value="1"/>
</dbReference>
<keyword evidence="1" id="KW-0547">Nucleotide-binding</keyword>
<sequence length="279" mass="32005">MFGLPATRIEEALCNRTIITRNGSVIVPLDPVEAKENRDALTKTIYSKVFDWMGVKINTAISTDESKISGQIGVLDIFGNEDFMHNGFEQFCSNYVNKKLQQNFTTDVFKTVEDEDICEGLQWDHIQYQHDEGIVDVIEEKEEWRRKRKHRLPKVKRTQFIINHYAGSITYETVGFMEKHRDTLQKDLLDLIQLSSIPFLPELFEDTEATSDGSDRGSGGRAKKGPKSLGNQFKTSLSQLMENIKCTNTHYVPCIKPNSNKSPTKFNKRMIVEQLHQLV</sequence>
<dbReference type="AlphaFoldDB" id="A0A8T1VF57"/>
<keyword evidence="7" id="KW-1185">Reference proteome</keyword>
<dbReference type="GO" id="GO:0016020">
    <property type="term" value="C:membrane"/>
    <property type="evidence" value="ECO:0007669"/>
    <property type="project" value="TreeGrafter"/>
</dbReference>